<dbReference type="Pfam" id="PF06246">
    <property type="entry name" value="Isy1"/>
    <property type="match status" value="1"/>
</dbReference>
<dbReference type="PANTHER" id="PTHR13021">
    <property type="entry name" value="PRE-MRNA-SPLICING FACTOR ISY1"/>
    <property type="match status" value="1"/>
</dbReference>
<dbReference type="EMBL" id="CAJZBQ010000053">
    <property type="protein sequence ID" value="CAG9331120.1"/>
    <property type="molecule type" value="Genomic_DNA"/>
</dbReference>
<dbReference type="InterPro" id="IPR029012">
    <property type="entry name" value="Helix_hairpin_bin_sf"/>
</dbReference>
<comment type="subcellular location">
    <subcellularLocation>
        <location evidence="1">Nucleus</location>
    </subcellularLocation>
</comment>
<feature type="coiled-coil region" evidence="4">
    <location>
        <begin position="69"/>
        <end position="96"/>
    </location>
</feature>
<keyword evidence="6" id="KW-1185">Reference proteome</keyword>
<dbReference type="FunFam" id="1.10.287.660:FF:000001">
    <property type="entry name" value="pre-mRNA-splicing factor ISY1 homolog"/>
    <property type="match status" value="1"/>
</dbReference>
<evidence type="ECO:0000256" key="1">
    <source>
        <dbReference type="ARBA" id="ARBA00004123"/>
    </source>
</evidence>
<organism evidence="5 6">
    <name type="scientific">Blepharisma stoltei</name>
    <dbReference type="NCBI Taxonomy" id="1481888"/>
    <lineage>
        <taxon>Eukaryota</taxon>
        <taxon>Sar</taxon>
        <taxon>Alveolata</taxon>
        <taxon>Ciliophora</taxon>
        <taxon>Postciliodesmatophora</taxon>
        <taxon>Heterotrichea</taxon>
        <taxon>Heterotrichida</taxon>
        <taxon>Blepharismidae</taxon>
        <taxon>Blepharisma</taxon>
    </lineage>
</organism>
<dbReference type="GO" id="GO:0000350">
    <property type="term" value="P:generation of catalytic spliceosome for second transesterification step"/>
    <property type="evidence" value="ECO:0007669"/>
    <property type="project" value="InterPro"/>
</dbReference>
<dbReference type="InterPro" id="IPR037200">
    <property type="entry name" value="Isy1_sf"/>
</dbReference>
<name>A0AAU9K191_9CILI</name>
<evidence type="ECO:0000313" key="6">
    <source>
        <dbReference type="Proteomes" id="UP001162131"/>
    </source>
</evidence>
<sequence>MSEKKPPQGEEKVQAMLNRWVNMKREMALGTLVRRPTNPLDVASLMECQNWRYQVMQEIAIFITDIQNAHLGEHKIRALNDEINRLAREKSLWEDRIRQLGGPDYKKVVYRQVDSQGQEIPGSEGYLYYGAAKDLPGVREFLQRPAPAKPVKNNEVLKAQVNEKYYKTEEDEELLRMEAEMENKMWEANPKPKRKLEYEDNALDYVRMANKKYLESFANTQEEAKAGL</sequence>
<accession>A0AAU9K191</accession>
<keyword evidence="3" id="KW-0539">Nucleus</keyword>
<evidence type="ECO:0008006" key="7">
    <source>
        <dbReference type="Google" id="ProtNLM"/>
    </source>
</evidence>
<dbReference type="Proteomes" id="UP001162131">
    <property type="component" value="Unassembled WGS sequence"/>
</dbReference>
<evidence type="ECO:0000256" key="2">
    <source>
        <dbReference type="ARBA" id="ARBA00007002"/>
    </source>
</evidence>
<dbReference type="AlphaFoldDB" id="A0AAU9K191"/>
<reference evidence="5" key="1">
    <citation type="submission" date="2021-09" db="EMBL/GenBank/DDBJ databases">
        <authorList>
            <consortium name="AG Swart"/>
            <person name="Singh M."/>
            <person name="Singh A."/>
            <person name="Seah K."/>
            <person name="Emmerich C."/>
        </authorList>
    </citation>
    <scope>NUCLEOTIDE SEQUENCE</scope>
    <source>
        <strain evidence="5">ATCC30299</strain>
    </source>
</reference>
<dbReference type="GO" id="GO:0005634">
    <property type="term" value="C:nucleus"/>
    <property type="evidence" value="ECO:0007669"/>
    <property type="project" value="UniProtKB-SubCell"/>
</dbReference>
<dbReference type="SUPFAM" id="SSF140102">
    <property type="entry name" value="ISY1 domain-like"/>
    <property type="match status" value="1"/>
</dbReference>
<keyword evidence="4" id="KW-0175">Coiled coil</keyword>
<dbReference type="Gene3D" id="1.10.287.660">
    <property type="entry name" value="Helix hairpin bin"/>
    <property type="match status" value="1"/>
</dbReference>
<comment type="caution">
    <text evidence="5">The sequence shown here is derived from an EMBL/GenBank/DDBJ whole genome shotgun (WGS) entry which is preliminary data.</text>
</comment>
<proteinExistence type="inferred from homology"/>
<protein>
    <recommendedName>
        <fullName evidence="7">Pre-mRNA-splicing factor ISY1</fullName>
    </recommendedName>
</protein>
<gene>
    <name evidence="5" type="ORF">BSTOLATCC_MIC53199</name>
</gene>
<evidence type="ECO:0000256" key="4">
    <source>
        <dbReference type="SAM" id="Coils"/>
    </source>
</evidence>
<evidence type="ECO:0000313" key="5">
    <source>
        <dbReference type="EMBL" id="CAG9331120.1"/>
    </source>
</evidence>
<dbReference type="InterPro" id="IPR009360">
    <property type="entry name" value="Isy1"/>
</dbReference>
<evidence type="ECO:0000256" key="3">
    <source>
        <dbReference type="ARBA" id="ARBA00023242"/>
    </source>
</evidence>
<comment type="similarity">
    <text evidence="2">Belongs to the ISY1 family.</text>
</comment>